<dbReference type="Proteomes" id="UP000004061">
    <property type="component" value="Unassembled WGS sequence"/>
</dbReference>
<evidence type="ECO:0000313" key="2">
    <source>
        <dbReference type="Proteomes" id="UP000004061"/>
    </source>
</evidence>
<gene>
    <name evidence="1" type="ORF">AmaxDRAFT_0350</name>
</gene>
<accession>B5VV10</accession>
<keyword evidence="2" id="KW-1185">Reference proteome</keyword>
<name>B5VV10_LIMMA</name>
<dbReference type="EMBL" id="ABYK01000002">
    <property type="protein sequence ID" value="EDZ96861.1"/>
    <property type="molecule type" value="Genomic_DNA"/>
</dbReference>
<sequence length="52" mass="5771">MQLQPFPKEAAGRPEVAQMWEAASLWIGEFSLALIASVHATQVENITDIFNL</sequence>
<protein>
    <submittedName>
        <fullName evidence="1">Uncharacterized protein</fullName>
    </submittedName>
</protein>
<dbReference type="AlphaFoldDB" id="B5VV10"/>
<comment type="caution">
    <text evidence="1">The sequence shown here is derived from an EMBL/GenBank/DDBJ whole genome shotgun (WGS) entry which is preliminary data.</text>
</comment>
<evidence type="ECO:0000313" key="1">
    <source>
        <dbReference type="EMBL" id="EDZ96861.1"/>
    </source>
</evidence>
<proteinExistence type="predicted"/>
<reference evidence="1 2" key="1">
    <citation type="journal article" date="2011" name="Appl. Environ. Microbiol.">
        <title>Contribution of a Sodium Ion Gradient to Energy Conservation during Fermentation in the Cyanobacterium Arthrospira (Spirulina) maxima CS-328.</title>
        <authorList>
            <person name="Carrieri D."/>
            <person name="Ananyev G."/>
            <person name="Lenz O."/>
            <person name="Bryant D.A."/>
            <person name="Dismukes G.C."/>
        </authorList>
    </citation>
    <scope>NUCLEOTIDE SEQUENCE [LARGE SCALE GENOMIC DNA]</scope>
    <source>
        <strain evidence="1 2">CS-328</strain>
    </source>
</reference>
<organism evidence="1 2">
    <name type="scientific">Limnospira maxima CS-328</name>
    <dbReference type="NCBI Taxonomy" id="513049"/>
    <lineage>
        <taxon>Bacteria</taxon>
        <taxon>Bacillati</taxon>
        <taxon>Cyanobacteriota</taxon>
        <taxon>Cyanophyceae</taxon>
        <taxon>Oscillatoriophycideae</taxon>
        <taxon>Oscillatoriales</taxon>
        <taxon>Sirenicapillariaceae</taxon>
        <taxon>Limnospira</taxon>
    </lineage>
</organism>